<name>D3VF40_XENNA</name>
<organism evidence="1 2">
    <name type="scientific">Xenorhabdus nematophila (strain ATCC 19061 / DSM 3370 / CCUG 14189 / LMG 1036 / NCIMB 9965 / AN6)</name>
    <dbReference type="NCBI Taxonomy" id="406817"/>
    <lineage>
        <taxon>Bacteria</taxon>
        <taxon>Pseudomonadati</taxon>
        <taxon>Pseudomonadota</taxon>
        <taxon>Gammaproteobacteria</taxon>
        <taxon>Enterobacterales</taxon>
        <taxon>Morganellaceae</taxon>
        <taxon>Xenorhabdus</taxon>
    </lineage>
</organism>
<dbReference type="AlphaFoldDB" id="D3VF40"/>
<protein>
    <submittedName>
        <fullName evidence="1">Uncharacterized protein</fullName>
    </submittedName>
</protein>
<proteinExistence type="predicted"/>
<sequence>MLLTVFLFLTFSLCISTPFQCKSWKGGQVVPDDYEEMNILETKILEITLSIYGPFSNNKP</sequence>
<reference evidence="1 2" key="1">
    <citation type="journal article" date="2011" name="PLoS ONE">
        <title>The entomopathogenic bacterial endosymbionts xenorhabdus and photorhabdus: convergent lifestyles from divergent genomes.</title>
        <authorList>
            <person name="Chaston J.M."/>
            <person name="Suen G."/>
            <person name="Tucker S.L."/>
            <person name="Andersen A.W."/>
            <person name="Bhasin A."/>
            <person name="Bode E."/>
            <person name="Bode H.B."/>
            <person name="Brachmann A.O."/>
            <person name="Cowles C.E."/>
            <person name="Cowles K.N."/>
            <person name="Darby C."/>
            <person name="de Leon L."/>
            <person name="Drace K."/>
            <person name="Du Z."/>
            <person name="Givaudan A."/>
            <person name="Herbert Tran E.E."/>
            <person name="Jewell K.A."/>
            <person name="Knack J.J."/>
            <person name="Krasomil-Osterfeld K.C."/>
            <person name="Kukor R."/>
            <person name="Lanois A."/>
            <person name="Latreille P."/>
            <person name="Leimgruber N.K."/>
            <person name="Lipke C.M."/>
            <person name="Liu R."/>
            <person name="Lu X."/>
            <person name="Martens E.C."/>
            <person name="Marri P.R."/>
            <person name="Medigue C."/>
            <person name="Menard M.L."/>
            <person name="Miller N.M."/>
            <person name="Morales-Soto N."/>
            <person name="Norton S."/>
            <person name="Ogier J.C."/>
            <person name="Orchard S.S."/>
            <person name="Park D."/>
            <person name="Park Y."/>
            <person name="Qurollo B.A."/>
            <person name="Sugar D.R."/>
            <person name="Richards G.R."/>
            <person name="Rouy Z."/>
            <person name="Slominski B."/>
            <person name="Slominski K."/>
            <person name="Snyder H."/>
            <person name="Tjaden B.C."/>
            <person name="van der Hoeven R."/>
            <person name="Welch R.D."/>
            <person name="Wheeler C."/>
            <person name="Xiang B."/>
            <person name="Barbazuk B."/>
            <person name="Gaudriault S."/>
            <person name="Goodner B."/>
            <person name="Slater S.C."/>
            <person name="Forst S."/>
            <person name="Goldman B.S."/>
            <person name="Goodrich-Blair H."/>
        </authorList>
    </citation>
    <scope>NUCLEOTIDE SEQUENCE [LARGE SCALE GENOMIC DNA]</scope>
    <source>
        <strain evidence="2">ATCC 19061 / DSM 3370 / CCUG 14189 / LMG 1036 / NCIMB 9965 / AN6</strain>
    </source>
</reference>
<evidence type="ECO:0000313" key="2">
    <source>
        <dbReference type="Proteomes" id="UP000008075"/>
    </source>
</evidence>
<evidence type="ECO:0000313" key="1">
    <source>
        <dbReference type="EMBL" id="CBJ92497.1"/>
    </source>
</evidence>
<dbReference type="HOGENOM" id="CLU_2940876_0_0_6"/>
<accession>D3VF40</accession>
<keyword evidence="2" id="KW-1185">Reference proteome</keyword>
<dbReference type="KEGG" id="xne:XNC1_4475"/>
<dbReference type="EMBL" id="FN667742">
    <property type="protein sequence ID" value="CBJ92497.1"/>
    <property type="molecule type" value="Genomic_DNA"/>
</dbReference>
<dbReference type="STRING" id="406817.XNC1_4475"/>
<dbReference type="Proteomes" id="UP000008075">
    <property type="component" value="Chromosome"/>
</dbReference>
<gene>
    <name evidence="1" type="ordered locus">XNC1_4475</name>
</gene>